<feature type="domain" description="GTPase HflX N-terminal" evidence="11">
    <location>
        <begin position="119"/>
        <end position="158"/>
    </location>
</feature>
<dbReference type="InterPro" id="IPR030394">
    <property type="entry name" value="G_HFLX_dom"/>
</dbReference>
<dbReference type="InterPro" id="IPR006073">
    <property type="entry name" value="GTP-bd"/>
</dbReference>
<dbReference type="OrthoDB" id="9764784at2"/>
<evidence type="ECO:0000256" key="1">
    <source>
        <dbReference type="ARBA" id="ARBA00022723"/>
    </source>
</evidence>
<feature type="binding site" evidence="6">
    <location>
        <begin position="296"/>
        <end position="299"/>
    </location>
    <ligand>
        <name>GTP</name>
        <dbReference type="ChEBI" id="CHEBI:37565"/>
    </ligand>
</feature>
<dbReference type="InterPro" id="IPR027417">
    <property type="entry name" value="P-loop_NTPase"/>
</dbReference>
<feature type="coiled-coil region" evidence="8">
    <location>
        <begin position="204"/>
        <end position="231"/>
    </location>
</feature>
<dbReference type="HAMAP" id="MF_00900">
    <property type="entry name" value="GTPase_HflX"/>
    <property type="match status" value="1"/>
</dbReference>
<evidence type="ECO:0000256" key="8">
    <source>
        <dbReference type="SAM" id="Coils"/>
    </source>
</evidence>
<keyword evidence="2 5" id="KW-0547">Nucleotide-binding</keyword>
<sequence>MTTLSSSRAVLVAIQTPGVTREELDGSLHELSRLVKTLGYQVVGHVTQKRNSEKFSTVLGQGKLTELARWTGGPGTIGMSFEKPMHKAALKQEAAESDEVEDFVEEEPEDPCEDSVHPHQQAQIVIVDCDLSPSQLSNLERAVGVPVLDRTGVIIEIFSRHARTRAARLQVEIARLNYLAPRLRETGGGRERQGGGIGGKGAGETSLELDKRRIRDRVKELKSELAAIGDEHHTRRARRGNELTVALVGYTNAGKSSLMRAMTGSDVLVADKLFATLDTTIRPLYPETRPKVLMSDTVGFIKKLPHDLVASFKSTLDEAASASLVLFVVDASDPSFRSQLDVTRNVLAEMGATDIPSLLVLNKQDRLGPEEIVSLKSEYPDAVFLSTRNPDDVTALRERIMGYFEQEMIDEELHIPFTAQKILAEIRSRMRILSEQYDAEGVTIQVRSTPEHLTAIKKKLAR</sequence>
<dbReference type="PANTHER" id="PTHR10229">
    <property type="entry name" value="GTP-BINDING PROTEIN HFLX"/>
    <property type="match status" value="1"/>
</dbReference>
<dbReference type="Gene3D" id="3.40.50.11060">
    <property type="entry name" value="GTPase HflX, N-terminal domain"/>
    <property type="match status" value="1"/>
</dbReference>
<dbReference type="Pfam" id="PF16360">
    <property type="entry name" value="GTP-bdg_M"/>
    <property type="match status" value="1"/>
</dbReference>
<dbReference type="Proteomes" id="UP000199032">
    <property type="component" value="Unassembled WGS sequence"/>
</dbReference>
<dbReference type="Pfam" id="PF13167">
    <property type="entry name" value="GTP-bdg_N"/>
    <property type="match status" value="2"/>
</dbReference>
<evidence type="ECO:0000256" key="5">
    <source>
        <dbReference type="HAMAP-Rule" id="MF_00900"/>
    </source>
</evidence>
<dbReference type="GO" id="GO:0046872">
    <property type="term" value="F:metal ion binding"/>
    <property type="evidence" value="ECO:0007669"/>
    <property type="project" value="UniProtKB-KW"/>
</dbReference>
<dbReference type="PRINTS" id="PR00326">
    <property type="entry name" value="GTP1OBG"/>
</dbReference>
<protein>
    <recommendedName>
        <fullName evidence="5">GTPase HflX</fullName>
    </recommendedName>
    <alternativeName>
        <fullName evidence="5">GTP-binding protein HflX</fullName>
    </alternativeName>
</protein>
<feature type="domain" description="GTPase HflX N-terminal" evidence="11">
    <location>
        <begin position="27"/>
        <end position="70"/>
    </location>
</feature>
<comment type="subcellular location">
    <subcellularLocation>
        <location evidence="5">Cytoplasm</location>
    </subcellularLocation>
    <text evidence="5">May associate with membranes.</text>
</comment>
<dbReference type="InterPro" id="IPR016496">
    <property type="entry name" value="GTPase_HflX"/>
</dbReference>
<evidence type="ECO:0000256" key="4">
    <source>
        <dbReference type="ARBA" id="ARBA00023134"/>
    </source>
</evidence>
<comment type="cofactor">
    <cofactor evidence="7">
        <name>Mg(2+)</name>
        <dbReference type="ChEBI" id="CHEBI:18420"/>
    </cofactor>
</comment>
<feature type="binding site" evidence="6">
    <location>
        <begin position="249"/>
        <end position="256"/>
    </location>
    <ligand>
        <name>GTP</name>
        <dbReference type="ChEBI" id="CHEBI:37565"/>
    </ligand>
</feature>
<dbReference type="CDD" id="cd01878">
    <property type="entry name" value="HflX"/>
    <property type="match status" value="1"/>
</dbReference>
<comment type="function">
    <text evidence="5">GTPase that associates with the 50S ribosomal subunit and may have a role during protein synthesis or ribosome biogenesis.</text>
</comment>
<dbReference type="EMBL" id="CZQA01000009">
    <property type="protein sequence ID" value="CUS36768.1"/>
    <property type="molecule type" value="Genomic_DNA"/>
</dbReference>
<keyword evidence="14" id="KW-1185">Reference proteome</keyword>
<evidence type="ECO:0000259" key="10">
    <source>
        <dbReference type="Pfam" id="PF01926"/>
    </source>
</evidence>
<feature type="domain" description="G" evidence="10">
    <location>
        <begin position="244"/>
        <end position="363"/>
    </location>
</feature>
<dbReference type="PIRSF" id="PIRSF006809">
    <property type="entry name" value="GTP-binding_hflX_prd"/>
    <property type="match status" value="1"/>
</dbReference>
<dbReference type="InterPro" id="IPR042108">
    <property type="entry name" value="GTPase_HflX_N_sf"/>
</dbReference>
<dbReference type="GO" id="GO:0003924">
    <property type="term" value="F:GTPase activity"/>
    <property type="evidence" value="ECO:0007669"/>
    <property type="project" value="UniProtKB-UniRule"/>
</dbReference>
<dbReference type="InterPro" id="IPR032305">
    <property type="entry name" value="GTP-bd_M"/>
</dbReference>
<keyword evidence="8" id="KW-0175">Coiled coil</keyword>
<feature type="binding site" evidence="6">
    <location>
        <begin position="362"/>
        <end position="365"/>
    </location>
    <ligand>
        <name>GTP</name>
        <dbReference type="ChEBI" id="CHEBI:37565"/>
    </ligand>
</feature>
<feature type="binding site" evidence="7">
    <location>
        <position position="276"/>
    </location>
    <ligand>
        <name>Mg(2+)</name>
        <dbReference type="ChEBI" id="CHEBI:18420"/>
    </ligand>
</feature>
<evidence type="ECO:0000313" key="13">
    <source>
        <dbReference type="EMBL" id="CUS36768.1"/>
    </source>
</evidence>
<dbReference type="Pfam" id="PF01926">
    <property type="entry name" value="MMR_HSR1"/>
    <property type="match status" value="1"/>
</dbReference>
<keyword evidence="4 5" id="KW-0342">GTP-binding</keyword>
<dbReference type="InterPro" id="IPR025121">
    <property type="entry name" value="GTPase_HflX_N"/>
</dbReference>
<evidence type="ECO:0000256" key="9">
    <source>
        <dbReference type="SAM" id="MobiDB-lite"/>
    </source>
</evidence>
<feature type="domain" description="GTP-binding protein middle" evidence="12">
    <location>
        <begin position="161"/>
        <end position="239"/>
    </location>
</feature>
<dbReference type="SUPFAM" id="SSF52540">
    <property type="entry name" value="P-loop containing nucleoside triphosphate hydrolases"/>
    <property type="match status" value="1"/>
</dbReference>
<evidence type="ECO:0000256" key="2">
    <source>
        <dbReference type="ARBA" id="ARBA00022741"/>
    </source>
</evidence>
<evidence type="ECO:0000256" key="3">
    <source>
        <dbReference type="ARBA" id="ARBA00022842"/>
    </source>
</evidence>
<accession>A0A0S4LJJ5</accession>
<comment type="subunit">
    <text evidence="5">Monomer. Associates with the 50S ribosomal subunit.</text>
</comment>
<dbReference type="GO" id="GO:0043022">
    <property type="term" value="F:ribosome binding"/>
    <property type="evidence" value="ECO:0007669"/>
    <property type="project" value="TreeGrafter"/>
</dbReference>
<evidence type="ECO:0000256" key="7">
    <source>
        <dbReference type="PIRSR" id="PIRSR006809-2"/>
    </source>
</evidence>
<keyword evidence="1 7" id="KW-0479">Metal-binding</keyword>
<dbReference type="NCBIfam" id="TIGR03156">
    <property type="entry name" value="GTP_HflX"/>
    <property type="match status" value="1"/>
</dbReference>
<evidence type="ECO:0000259" key="11">
    <source>
        <dbReference type="Pfam" id="PF13167"/>
    </source>
</evidence>
<dbReference type="GO" id="GO:0005525">
    <property type="term" value="F:GTP binding"/>
    <property type="evidence" value="ECO:0007669"/>
    <property type="project" value="UniProtKB-UniRule"/>
</dbReference>
<evidence type="ECO:0000256" key="6">
    <source>
        <dbReference type="PIRSR" id="PIRSR006809-1"/>
    </source>
</evidence>
<name>A0A0S4LJJ5_9BACT</name>
<proteinExistence type="inferred from homology"/>
<evidence type="ECO:0000313" key="14">
    <source>
        <dbReference type="Proteomes" id="UP000199032"/>
    </source>
</evidence>
<evidence type="ECO:0000259" key="12">
    <source>
        <dbReference type="Pfam" id="PF16360"/>
    </source>
</evidence>
<dbReference type="RefSeq" id="WP_090749303.1">
    <property type="nucleotide sequence ID" value="NZ_CZQA01000009.1"/>
</dbReference>
<keyword evidence="5" id="KW-0963">Cytoplasm</keyword>
<feature type="region of interest" description="Disordered" evidence="9">
    <location>
        <begin position="185"/>
        <end position="204"/>
    </location>
</feature>
<organism evidence="13 14">
    <name type="scientific">Candidatus Nitrospira nitrosa</name>
    <dbReference type="NCBI Taxonomy" id="1742972"/>
    <lineage>
        <taxon>Bacteria</taxon>
        <taxon>Pseudomonadati</taxon>
        <taxon>Nitrospirota</taxon>
        <taxon>Nitrospiria</taxon>
        <taxon>Nitrospirales</taxon>
        <taxon>Nitrospiraceae</taxon>
        <taxon>Nitrospira</taxon>
    </lineage>
</organism>
<feature type="binding site" evidence="6">
    <location>
        <begin position="274"/>
        <end position="278"/>
    </location>
    <ligand>
        <name>GTP</name>
        <dbReference type="ChEBI" id="CHEBI:37565"/>
    </ligand>
</feature>
<dbReference type="Gene3D" id="3.40.50.300">
    <property type="entry name" value="P-loop containing nucleotide triphosphate hydrolases"/>
    <property type="match status" value="1"/>
</dbReference>
<dbReference type="Gene3D" id="6.10.250.2860">
    <property type="match status" value="1"/>
</dbReference>
<keyword evidence="3 7" id="KW-0460">Magnesium</keyword>
<dbReference type="PANTHER" id="PTHR10229:SF0">
    <property type="entry name" value="GTP-BINDING PROTEIN 6-RELATED"/>
    <property type="match status" value="1"/>
</dbReference>
<dbReference type="AlphaFoldDB" id="A0A0S4LJJ5"/>
<feature type="binding site" evidence="6">
    <location>
        <begin position="386"/>
        <end position="388"/>
    </location>
    <ligand>
        <name>GTP</name>
        <dbReference type="ChEBI" id="CHEBI:37565"/>
    </ligand>
</feature>
<gene>
    <name evidence="5 13" type="primary">hflX</name>
    <name evidence="13" type="ORF">COMA1_30233</name>
</gene>
<feature type="binding site" evidence="7">
    <location>
        <position position="256"/>
    </location>
    <ligand>
        <name>Mg(2+)</name>
        <dbReference type="ChEBI" id="CHEBI:18420"/>
    </ligand>
</feature>
<reference evidence="13 14" key="1">
    <citation type="submission" date="2015-10" db="EMBL/GenBank/DDBJ databases">
        <authorList>
            <person name="Gilbert D.G."/>
        </authorList>
    </citation>
    <scope>NUCLEOTIDE SEQUENCE [LARGE SCALE GENOMIC DNA]</scope>
    <source>
        <strain evidence="13">COMA1</strain>
    </source>
</reference>
<dbReference type="GO" id="GO:0005737">
    <property type="term" value="C:cytoplasm"/>
    <property type="evidence" value="ECO:0007669"/>
    <property type="project" value="UniProtKB-SubCell"/>
</dbReference>
<comment type="similarity">
    <text evidence="5">Belongs to the TRAFAC class OBG-HflX-like GTPase superfamily. HflX GTPase family.</text>
</comment>
<dbReference type="STRING" id="1742972.COMA1_30233"/>